<reference evidence="1" key="1">
    <citation type="submission" date="2021-06" db="EMBL/GenBank/DDBJ databases">
        <authorList>
            <person name="Kallberg Y."/>
            <person name="Tangrot J."/>
            <person name="Rosling A."/>
        </authorList>
    </citation>
    <scope>NUCLEOTIDE SEQUENCE</scope>
    <source>
        <strain evidence="1">MA461A</strain>
    </source>
</reference>
<gene>
    <name evidence="1" type="ORF">RPERSI_LOCUS12539</name>
</gene>
<comment type="caution">
    <text evidence="1">The sequence shown here is derived from an EMBL/GenBank/DDBJ whole genome shotgun (WGS) entry which is preliminary data.</text>
</comment>
<proteinExistence type="predicted"/>
<accession>A0ACA9Q5M3</accession>
<keyword evidence="2" id="KW-1185">Reference proteome</keyword>
<feature type="non-terminal residue" evidence="1">
    <location>
        <position position="1"/>
    </location>
</feature>
<name>A0ACA9Q5M3_9GLOM</name>
<evidence type="ECO:0000313" key="2">
    <source>
        <dbReference type="Proteomes" id="UP000789920"/>
    </source>
</evidence>
<organism evidence="1 2">
    <name type="scientific">Racocetra persica</name>
    <dbReference type="NCBI Taxonomy" id="160502"/>
    <lineage>
        <taxon>Eukaryota</taxon>
        <taxon>Fungi</taxon>
        <taxon>Fungi incertae sedis</taxon>
        <taxon>Mucoromycota</taxon>
        <taxon>Glomeromycotina</taxon>
        <taxon>Glomeromycetes</taxon>
        <taxon>Diversisporales</taxon>
        <taxon>Gigasporaceae</taxon>
        <taxon>Racocetra</taxon>
    </lineage>
</organism>
<protein>
    <submittedName>
        <fullName evidence="1">26369_t:CDS:1</fullName>
    </submittedName>
</protein>
<sequence length="40" mass="4485">NMGKSPGFIERSSDIAGNSHKVVKENEYEEEDFSRLAAKN</sequence>
<dbReference type="EMBL" id="CAJVQC010026932">
    <property type="protein sequence ID" value="CAG8734804.1"/>
    <property type="molecule type" value="Genomic_DNA"/>
</dbReference>
<evidence type="ECO:0000313" key="1">
    <source>
        <dbReference type="EMBL" id="CAG8734804.1"/>
    </source>
</evidence>
<dbReference type="Proteomes" id="UP000789920">
    <property type="component" value="Unassembled WGS sequence"/>
</dbReference>